<sequence>AGNFTPIYTDNPYWQLYENYQTDERNRLYGNFNLNYALTDWLSATARVSMDYYGDFREERTNVGSNGVSGYSRYDGTYKEVNYDLLLNFDYDLNEDINLAGILGATARRQDDAIMRSS</sequence>
<dbReference type="SUPFAM" id="SSF56935">
    <property type="entry name" value="Porins"/>
    <property type="match status" value="1"/>
</dbReference>
<protein>
    <submittedName>
        <fullName evidence="1">SusC/RagA family TonB-linked outer membrane protein</fullName>
    </submittedName>
</protein>
<keyword evidence="2" id="KW-1185">Reference proteome</keyword>
<evidence type="ECO:0000313" key="2">
    <source>
        <dbReference type="Proteomes" id="UP000703674"/>
    </source>
</evidence>
<gene>
    <name evidence="1" type="ORF">HC175_21165</name>
</gene>
<dbReference type="EMBL" id="JAAVJR010001141">
    <property type="protein sequence ID" value="NJW55429.1"/>
    <property type="molecule type" value="Genomic_DNA"/>
</dbReference>
<reference evidence="1 2" key="1">
    <citation type="submission" date="2020-03" db="EMBL/GenBank/DDBJ databases">
        <title>Salinimicrobium sp. nov, isolated from SCS.</title>
        <authorList>
            <person name="Cao W.R."/>
        </authorList>
    </citation>
    <scope>NUCLEOTIDE SEQUENCE [LARGE SCALE GENOMIC DNA]</scope>
    <source>
        <strain evidence="2">J15B91</strain>
    </source>
</reference>
<comment type="caution">
    <text evidence="1">The sequence shown here is derived from an EMBL/GenBank/DDBJ whole genome shotgun (WGS) entry which is preliminary data.</text>
</comment>
<name>A0ABX1D4S7_9FLAO</name>
<dbReference type="Proteomes" id="UP000703674">
    <property type="component" value="Unassembled WGS sequence"/>
</dbReference>
<feature type="non-terminal residue" evidence="1">
    <location>
        <position position="1"/>
    </location>
</feature>
<proteinExistence type="predicted"/>
<feature type="non-terminal residue" evidence="1">
    <location>
        <position position="118"/>
    </location>
</feature>
<evidence type="ECO:0000313" key="1">
    <source>
        <dbReference type="EMBL" id="NJW55429.1"/>
    </source>
</evidence>
<organism evidence="1 2">
    <name type="scientific">Salinimicrobium oceani</name>
    <dbReference type="NCBI Taxonomy" id="2722702"/>
    <lineage>
        <taxon>Bacteria</taxon>
        <taxon>Pseudomonadati</taxon>
        <taxon>Bacteroidota</taxon>
        <taxon>Flavobacteriia</taxon>
        <taxon>Flavobacteriales</taxon>
        <taxon>Flavobacteriaceae</taxon>
        <taxon>Salinimicrobium</taxon>
    </lineage>
</organism>
<accession>A0ABX1D4S7</accession>